<organism evidence="2 3">
    <name type="scientific">Eiseniibacteriota bacterium</name>
    <dbReference type="NCBI Taxonomy" id="2212470"/>
    <lineage>
        <taxon>Bacteria</taxon>
        <taxon>Candidatus Eiseniibacteriota</taxon>
    </lineage>
</organism>
<gene>
    <name evidence="2" type="ORF">KC729_18905</name>
</gene>
<reference evidence="2" key="2">
    <citation type="journal article" date="2021" name="Microbiome">
        <title>Successional dynamics and alternative stable states in a saline activated sludge microbial community over 9 years.</title>
        <authorList>
            <person name="Wang Y."/>
            <person name="Ye J."/>
            <person name="Ju F."/>
            <person name="Liu L."/>
            <person name="Boyd J.A."/>
            <person name="Deng Y."/>
            <person name="Parks D.H."/>
            <person name="Jiang X."/>
            <person name="Yin X."/>
            <person name="Woodcroft B.J."/>
            <person name="Tyson G.W."/>
            <person name="Hugenholtz P."/>
            <person name="Polz M.F."/>
            <person name="Zhang T."/>
        </authorList>
    </citation>
    <scope>NUCLEOTIDE SEQUENCE</scope>
    <source>
        <strain evidence="2">HKST-UBA01</strain>
    </source>
</reference>
<dbReference type="Gene3D" id="3.40.50.1820">
    <property type="entry name" value="alpha/beta hydrolase"/>
    <property type="match status" value="1"/>
</dbReference>
<dbReference type="InterPro" id="IPR000073">
    <property type="entry name" value="AB_hydrolase_1"/>
</dbReference>
<protein>
    <submittedName>
        <fullName evidence="2">Alpha/beta fold hydrolase</fullName>
    </submittedName>
</protein>
<comment type="caution">
    <text evidence="2">The sequence shown here is derived from an EMBL/GenBank/DDBJ whole genome shotgun (WGS) entry which is preliminary data.</text>
</comment>
<accession>A0A956RR74</accession>
<dbReference type="Pfam" id="PF12697">
    <property type="entry name" value="Abhydrolase_6"/>
    <property type="match status" value="1"/>
</dbReference>
<dbReference type="InterPro" id="IPR029058">
    <property type="entry name" value="AB_hydrolase_fold"/>
</dbReference>
<feature type="non-terminal residue" evidence="2">
    <location>
        <position position="1"/>
    </location>
</feature>
<feature type="domain" description="AB hydrolase-1" evidence="1">
    <location>
        <begin position="18"/>
        <end position="197"/>
    </location>
</feature>
<proteinExistence type="predicted"/>
<evidence type="ECO:0000313" key="2">
    <source>
        <dbReference type="EMBL" id="MCA9729760.1"/>
    </source>
</evidence>
<sequence>CLVAYPAGDPPADGWPVFVLLHGYGTNKEDFRELAQVVAINGAAAISVDAPQELGDGRRSWGPDIADTHAYIQEQIAALKADPRLDFSPTHVGGFSQGGIRSALLVAYYPEIYGGALSVSPSGGKLPGKPTATTTHHPVWLVYGSTDQPEILDNADALTDYWTRWGQPHQEFAHPGGHRFPGDWQQVLGAGARWIVAECNTDTPD</sequence>
<evidence type="ECO:0000259" key="1">
    <source>
        <dbReference type="Pfam" id="PF12697"/>
    </source>
</evidence>
<name>A0A956RR74_UNCEI</name>
<dbReference type="SUPFAM" id="SSF53474">
    <property type="entry name" value="alpha/beta-Hydrolases"/>
    <property type="match status" value="1"/>
</dbReference>
<dbReference type="AlphaFoldDB" id="A0A956RR74"/>
<dbReference type="GO" id="GO:0016787">
    <property type="term" value="F:hydrolase activity"/>
    <property type="evidence" value="ECO:0007669"/>
    <property type="project" value="UniProtKB-KW"/>
</dbReference>
<keyword evidence="2" id="KW-0378">Hydrolase</keyword>
<reference evidence="2" key="1">
    <citation type="submission" date="2020-04" db="EMBL/GenBank/DDBJ databases">
        <authorList>
            <person name="Zhang T."/>
        </authorList>
    </citation>
    <scope>NUCLEOTIDE SEQUENCE</scope>
    <source>
        <strain evidence="2">HKST-UBA01</strain>
    </source>
</reference>
<evidence type="ECO:0000313" key="3">
    <source>
        <dbReference type="Proteomes" id="UP000697710"/>
    </source>
</evidence>
<dbReference type="Proteomes" id="UP000697710">
    <property type="component" value="Unassembled WGS sequence"/>
</dbReference>
<dbReference type="EMBL" id="JAGQHR010000832">
    <property type="protein sequence ID" value="MCA9729760.1"/>
    <property type="molecule type" value="Genomic_DNA"/>
</dbReference>